<dbReference type="AlphaFoldDB" id="A0A4Q0I0D4"/>
<proteinExistence type="predicted"/>
<accession>A0A4Q0I0D4</accession>
<protein>
    <submittedName>
        <fullName evidence="1">RHS repeat-associated core domain-containing protein</fullName>
    </submittedName>
</protein>
<dbReference type="Gene3D" id="2.180.10.10">
    <property type="entry name" value="RHS repeat-associated core"/>
    <property type="match status" value="1"/>
</dbReference>
<feature type="non-terminal residue" evidence="1">
    <location>
        <position position="1"/>
    </location>
</feature>
<dbReference type="Proteomes" id="UP000289166">
    <property type="component" value="Unassembled WGS sequence"/>
</dbReference>
<dbReference type="PANTHER" id="PTHR32305:SF15">
    <property type="entry name" value="PROTEIN RHSA-RELATED"/>
    <property type="match status" value="1"/>
</dbReference>
<sequence>TYYYDAFGNIEEEKYYDANGNLTTTPINNNIRYAGYQYDEETGLYYLNARMYDPKIARFLQEDTYRGDPNDPLSLNLYTYVKNNPLVYYDPTGHWPEWLDKKFENAKQWVNKKIKSVSDAASNVLNTAKNYVNEKVVQPVGQTIQKGKEVIEYVIENKPSSLKDGLALGTGIALTTFKNNVYDPFVDKVTAVDAIVSVGNYMEFYDEAQKRFEYFENNVTNSLGIQDNEYYYIGGTLTGAYNTIKGTAQFAGGTLIGVRGIRDTTIGIKGILSGGGTISLTLTAAGVGELMLAAEGSASGVFKASSGFDSFNRNYEKFAKMTEGTPKTWTSPDKYVGETANAIEARYPSKVVDVNKIAYRPDGTILTDFDIELDNTIIQVKAGTAKGLTSQIIKTTAGTTKEVIGFAPELNPSSALVKNASKQGIKVFTSLEDLLEYLK</sequence>
<dbReference type="EMBL" id="RLII01000051">
    <property type="protein sequence ID" value="RXE57608.1"/>
    <property type="molecule type" value="Genomic_DNA"/>
</dbReference>
<dbReference type="PANTHER" id="PTHR32305">
    <property type="match status" value="1"/>
</dbReference>
<dbReference type="InterPro" id="IPR022385">
    <property type="entry name" value="Rhs_assc_core"/>
</dbReference>
<comment type="caution">
    <text evidence="1">The sequence shown here is derived from an EMBL/GenBank/DDBJ whole genome shotgun (WGS) entry which is preliminary data.</text>
</comment>
<evidence type="ECO:0000313" key="1">
    <source>
        <dbReference type="EMBL" id="RXE57608.1"/>
    </source>
</evidence>
<reference evidence="2" key="1">
    <citation type="submission" date="2018-11" db="EMBL/GenBank/DDBJ databases">
        <title>Genome sequencing of a novel mesophilic and cellulolytic organism within the genus Hungateiclostridium.</title>
        <authorList>
            <person name="Rettenmaier R."/>
            <person name="Liebl W."/>
            <person name="Zverlov V."/>
        </authorList>
    </citation>
    <scope>NUCLEOTIDE SEQUENCE [LARGE SCALE GENOMIC DNA]</scope>
    <source>
        <strain evidence="2">N2K1</strain>
    </source>
</reference>
<name>A0A4Q0I0D4_9FIRM</name>
<evidence type="ECO:0000313" key="2">
    <source>
        <dbReference type="Proteomes" id="UP000289166"/>
    </source>
</evidence>
<dbReference type="NCBIfam" id="TIGR03696">
    <property type="entry name" value="Rhs_assc_core"/>
    <property type="match status" value="1"/>
</dbReference>
<dbReference type="InterPro" id="IPR050708">
    <property type="entry name" value="T6SS_VgrG/RHS"/>
</dbReference>
<keyword evidence="2" id="KW-1185">Reference proteome</keyword>
<organism evidence="1 2">
    <name type="scientific">Acetivibrio mesophilus</name>
    <dbReference type="NCBI Taxonomy" id="2487273"/>
    <lineage>
        <taxon>Bacteria</taxon>
        <taxon>Bacillati</taxon>
        <taxon>Bacillota</taxon>
        <taxon>Clostridia</taxon>
        <taxon>Eubacteriales</taxon>
        <taxon>Oscillospiraceae</taxon>
        <taxon>Acetivibrio</taxon>
    </lineage>
</organism>
<gene>
    <name evidence="1" type="ORF">EFD62_16805</name>
</gene>
<dbReference type="RefSeq" id="WP_162302537.1">
    <property type="nucleotide sequence ID" value="NZ_RLII01000051.1"/>
</dbReference>